<dbReference type="Pfam" id="PF18768">
    <property type="entry name" value="RNPP_C"/>
    <property type="match status" value="1"/>
</dbReference>
<dbReference type="SUPFAM" id="SSF48452">
    <property type="entry name" value="TPR-like"/>
    <property type="match status" value="1"/>
</dbReference>
<sequence>MSLVGYNFGEILQSSRTFKGLNPAELAEGICSEAEIIQFEKEEKYPTIDQLYKMALKLDVELNHFFDFASTDTYNYAIAVTELIKKYKRERDYAAINEIIQKEQDNPLFKHTSFSQFLLWHEGISTYYLEEDKERSLGLLSKALSMTNKADTDLTEREIEILTSIAIVEKDSGNLDKAVEVFLSALNNLASLPQVQDSSIWLRILYGLAQALSKLERYEESLIYCSKGIDNCIYEENMYLFGELHYQTGMNFIKLGKLEKGKGYLEKAITIFGLQKNEKFASLVETEMEKLLKYC</sequence>
<dbReference type="InterPro" id="IPR011990">
    <property type="entry name" value="TPR-like_helical_dom_sf"/>
</dbReference>
<accession>A0A0A8X6A4</accession>
<evidence type="ECO:0000313" key="2">
    <source>
        <dbReference type="EMBL" id="GAM15490.1"/>
    </source>
</evidence>
<dbReference type="STRING" id="1321606.SAMD00020551_3647"/>
<dbReference type="InterPro" id="IPR010982">
    <property type="entry name" value="Lambda_DNA-bd_dom_sf"/>
</dbReference>
<dbReference type="SUPFAM" id="SSF47413">
    <property type="entry name" value="lambda repressor-like DNA-binding domains"/>
    <property type="match status" value="1"/>
</dbReference>
<dbReference type="PROSITE" id="PS50943">
    <property type="entry name" value="HTH_CROC1"/>
    <property type="match status" value="1"/>
</dbReference>
<dbReference type="InterPro" id="IPR019734">
    <property type="entry name" value="TPR_rpt"/>
</dbReference>
<dbReference type="RefSeq" id="WP_041967145.1">
    <property type="nucleotide sequence ID" value="NZ_BASE01000084.1"/>
</dbReference>
<dbReference type="Gene3D" id="1.25.40.10">
    <property type="entry name" value="Tetratricopeptide repeat domain"/>
    <property type="match status" value="1"/>
</dbReference>
<dbReference type="InterPro" id="IPR053163">
    <property type="entry name" value="HTH-type_regulator_Rgg"/>
</dbReference>
<dbReference type="GO" id="GO:0003677">
    <property type="term" value="F:DNA binding"/>
    <property type="evidence" value="ECO:0007669"/>
    <property type="project" value="InterPro"/>
</dbReference>
<organism evidence="2 3">
    <name type="scientific">Mesobacillus selenatarsenatis (strain DSM 18680 / JCM 14380 / FERM P-15431 / SF-1)</name>
    <dbReference type="NCBI Taxonomy" id="1321606"/>
    <lineage>
        <taxon>Bacteria</taxon>
        <taxon>Bacillati</taxon>
        <taxon>Bacillota</taxon>
        <taxon>Bacilli</taxon>
        <taxon>Bacillales</taxon>
        <taxon>Bacillaceae</taxon>
        <taxon>Mesobacillus</taxon>
    </lineage>
</organism>
<dbReference type="Proteomes" id="UP000031014">
    <property type="component" value="Unassembled WGS sequence"/>
</dbReference>
<dbReference type="OrthoDB" id="1150409at2"/>
<dbReference type="CDD" id="cd00093">
    <property type="entry name" value="HTH_XRE"/>
    <property type="match status" value="1"/>
</dbReference>
<dbReference type="SMART" id="SM00028">
    <property type="entry name" value="TPR"/>
    <property type="match status" value="3"/>
</dbReference>
<dbReference type="EMBL" id="BASE01000084">
    <property type="protein sequence ID" value="GAM15490.1"/>
    <property type="molecule type" value="Genomic_DNA"/>
</dbReference>
<evidence type="ECO:0000313" key="3">
    <source>
        <dbReference type="Proteomes" id="UP000031014"/>
    </source>
</evidence>
<protein>
    <submittedName>
        <fullName evidence="2">Transcriptional regulator, XRE family</fullName>
    </submittedName>
</protein>
<reference evidence="2 3" key="1">
    <citation type="submission" date="2013-06" db="EMBL/GenBank/DDBJ databases">
        <title>Whole genome shotgun sequence of Bacillus selenatarsenatis SF-1.</title>
        <authorList>
            <person name="Kuroda M."/>
            <person name="Sei K."/>
            <person name="Yamashita M."/>
            <person name="Ike M."/>
        </authorList>
    </citation>
    <scope>NUCLEOTIDE SEQUENCE [LARGE SCALE GENOMIC DNA]</scope>
    <source>
        <strain evidence="2 3">SF-1</strain>
    </source>
</reference>
<comment type="caution">
    <text evidence="2">The sequence shown here is derived from an EMBL/GenBank/DDBJ whole genome shotgun (WGS) entry which is preliminary data.</text>
</comment>
<proteinExistence type="predicted"/>
<dbReference type="AlphaFoldDB" id="A0A0A8X6A4"/>
<dbReference type="PANTHER" id="PTHR37038:SF14">
    <property type="entry name" value="TRANSCRIPTIONAL ACTIVATOR"/>
    <property type="match status" value="1"/>
</dbReference>
<dbReference type="PANTHER" id="PTHR37038">
    <property type="entry name" value="TRANSCRIPTIONAL REGULATOR-RELATED"/>
    <property type="match status" value="1"/>
</dbReference>
<keyword evidence="3" id="KW-1185">Reference proteome</keyword>
<dbReference type="InterPro" id="IPR001387">
    <property type="entry name" value="Cro/C1-type_HTH"/>
</dbReference>
<feature type="domain" description="HTH cro/C1-type" evidence="1">
    <location>
        <begin position="12"/>
        <end position="65"/>
    </location>
</feature>
<dbReference type="InterPro" id="IPR041315">
    <property type="entry name" value="PlcR_TPR"/>
</dbReference>
<name>A0A0A8X6A4_MESS1</name>
<gene>
    <name evidence="2" type="ORF">SAMD00020551_3647</name>
</gene>
<evidence type="ECO:0000259" key="1">
    <source>
        <dbReference type="PROSITE" id="PS50943"/>
    </source>
</evidence>